<dbReference type="PROSITE" id="PS50082">
    <property type="entry name" value="WD_REPEATS_2"/>
    <property type="match status" value="3"/>
</dbReference>
<dbReference type="EMBL" id="WIUZ02000017">
    <property type="protein sequence ID" value="KAF9780180.1"/>
    <property type="molecule type" value="Genomic_DNA"/>
</dbReference>
<sequence>MDYQPVVVKKYPHTGSSKSNHDSRYWRLYKYPVFIKEYAPVTAIHFSPSKPHRYAVTAATRVQIYAPRTQKVTKTISRFKDVARSGNIRSDGKLVIAGDDTGLVQIFDMNSRAILRTLDSHKQPVHVAKFSTLDHTQVLSCSDDNTVKLWDVPSQSAITTFTSHTDYVRSGQFSTSSPHMLLTGSYDGTVRLFDSRSGEAEMIFGQQGAASSSAAPVEQVLMFPSGTVVLSSAGPILRVWDLVAGGKCMRAMSNHQKTVTSLAFNGNASRLLTGSLDHMVKVYDVGTYRVVHTMRYPAPILSLAVSPDDSHIAAGMSDGTLSVRRRQAKPSEAAAGEFEIPLAALKAGTFDSFLGMLPNIGRGHVKQKGKSKPIGDLDEFRIEARRRKKLRDYDKLLKSFKYSAALDSILRKQVPPTTKFAVIQELVHRDGLRSALSGRDDVLLEPVLALLVKYVHDPRFGELVCDVGSLVIDMYTPVLGQSPLVDSWFIRLRKKISLETKFQQELMKTKGMLDMLFTSVALTGS</sequence>
<feature type="repeat" description="WD" evidence="6">
    <location>
        <begin position="161"/>
        <end position="203"/>
    </location>
</feature>
<dbReference type="GO" id="GO:0045943">
    <property type="term" value="P:positive regulation of transcription by RNA polymerase I"/>
    <property type="evidence" value="ECO:0007669"/>
    <property type="project" value="TreeGrafter"/>
</dbReference>
<dbReference type="GO" id="GO:0006364">
    <property type="term" value="P:rRNA processing"/>
    <property type="evidence" value="ECO:0007669"/>
    <property type="project" value="UniProtKB-KW"/>
</dbReference>
<evidence type="ECO:0000313" key="9">
    <source>
        <dbReference type="Proteomes" id="UP000736335"/>
    </source>
</evidence>
<gene>
    <name evidence="8" type="ORF">BJ322DRAFT_319048</name>
</gene>
<dbReference type="Pfam" id="PF00400">
    <property type="entry name" value="WD40"/>
    <property type="match status" value="4"/>
</dbReference>
<evidence type="ECO:0000256" key="2">
    <source>
        <dbReference type="ARBA" id="ARBA00022552"/>
    </source>
</evidence>
<dbReference type="PROSITE" id="PS50294">
    <property type="entry name" value="WD_REPEATS_REGION"/>
    <property type="match status" value="3"/>
</dbReference>
<evidence type="ECO:0000256" key="5">
    <source>
        <dbReference type="ARBA" id="ARBA00023242"/>
    </source>
</evidence>
<reference evidence="8" key="1">
    <citation type="journal article" date="2020" name="Nat. Commun.">
        <title>Large-scale genome sequencing of mycorrhizal fungi provides insights into the early evolution of symbiotic traits.</title>
        <authorList>
            <person name="Miyauchi S."/>
            <person name="Kiss E."/>
            <person name="Kuo A."/>
            <person name="Drula E."/>
            <person name="Kohler A."/>
            <person name="Sanchez-Garcia M."/>
            <person name="Morin E."/>
            <person name="Andreopoulos B."/>
            <person name="Barry K.W."/>
            <person name="Bonito G."/>
            <person name="Buee M."/>
            <person name="Carver A."/>
            <person name="Chen C."/>
            <person name="Cichocki N."/>
            <person name="Clum A."/>
            <person name="Culley D."/>
            <person name="Crous P.W."/>
            <person name="Fauchery L."/>
            <person name="Girlanda M."/>
            <person name="Hayes R.D."/>
            <person name="Keri Z."/>
            <person name="LaButti K."/>
            <person name="Lipzen A."/>
            <person name="Lombard V."/>
            <person name="Magnuson J."/>
            <person name="Maillard F."/>
            <person name="Murat C."/>
            <person name="Nolan M."/>
            <person name="Ohm R.A."/>
            <person name="Pangilinan J."/>
            <person name="Pereira M.F."/>
            <person name="Perotto S."/>
            <person name="Peter M."/>
            <person name="Pfister S."/>
            <person name="Riley R."/>
            <person name="Sitrit Y."/>
            <person name="Stielow J.B."/>
            <person name="Szollosi G."/>
            <person name="Zifcakova L."/>
            <person name="Stursova M."/>
            <person name="Spatafora J.W."/>
            <person name="Tedersoo L."/>
            <person name="Vaario L.M."/>
            <person name="Yamada A."/>
            <person name="Yan M."/>
            <person name="Wang P."/>
            <person name="Xu J."/>
            <person name="Bruns T."/>
            <person name="Baldrian P."/>
            <person name="Vilgalys R."/>
            <person name="Dunand C."/>
            <person name="Henrissat B."/>
            <person name="Grigoriev I.V."/>
            <person name="Hibbett D."/>
            <person name="Nagy L.G."/>
            <person name="Martin F.M."/>
        </authorList>
    </citation>
    <scope>NUCLEOTIDE SEQUENCE</scope>
    <source>
        <strain evidence="8">UH-Tt-Lm1</strain>
    </source>
</reference>
<organism evidence="8 9">
    <name type="scientific">Thelephora terrestris</name>
    <dbReference type="NCBI Taxonomy" id="56493"/>
    <lineage>
        <taxon>Eukaryota</taxon>
        <taxon>Fungi</taxon>
        <taxon>Dikarya</taxon>
        <taxon>Basidiomycota</taxon>
        <taxon>Agaricomycotina</taxon>
        <taxon>Agaricomycetes</taxon>
        <taxon>Thelephorales</taxon>
        <taxon>Thelephoraceae</taxon>
        <taxon>Thelephora</taxon>
    </lineage>
</organism>
<keyword evidence="2" id="KW-0698">rRNA processing</keyword>
<protein>
    <submittedName>
        <fullName evidence="8">WD40-repeat-containing domain protein</fullName>
    </submittedName>
</protein>
<evidence type="ECO:0000256" key="4">
    <source>
        <dbReference type="ARBA" id="ARBA00022737"/>
    </source>
</evidence>
<evidence type="ECO:0000259" key="7">
    <source>
        <dbReference type="Pfam" id="PF09384"/>
    </source>
</evidence>
<keyword evidence="3 6" id="KW-0853">WD repeat</keyword>
<dbReference type="Proteomes" id="UP000736335">
    <property type="component" value="Unassembled WGS sequence"/>
</dbReference>
<evidence type="ECO:0000256" key="3">
    <source>
        <dbReference type="ARBA" id="ARBA00022574"/>
    </source>
</evidence>
<dbReference type="PANTHER" id="PTHR19924:SF26">
    <property type="entry name" value="U3 SMALL NUCLEOLAR RNA-ASSOCIATED PROTEIN 15 HOMOLOG"/>
    <property type="match status" value="1"/>
</dbReference>
<evidence type="ECO:0000256" key="1">
    <source>
        <dbReference type="ARBA" id="ARBA00004604"/>
    </source>
</evidence>
<proteinExistence type="predicted"/>
<dbReference type="PROSITE" id="PS00678">
    <property type="entry name" value="WD_REPEATS_1"/>
    <property type="match status" value="1"/>
</dbReference>
<dbReference type="Gene3D" id="2.130.10.10">
    <property type="entry name" value="YVTN repeat-like/Quinoprotein amine dehydrogenase"/>
    <property type="match status" value="2"/>
</dbReference>
<evidence type="ECO:0000313" key="8">
    <source>
        <dbReference type="EMBL" id="KAF9780180.1"/>
    </source>
</evidence>
<dbReference type="SMART" id="SM00320">
    <property type="entry name" value="WD40"/>
    <property type="match status" value="5"/>
</dbReference>
<dbReference type="InterPro" id="IPR001680">
    <property type="entry name" value="WD40_rpt"/>
</dbReference>
<comment type="caution">
    <text evidence="8">The sequence shown here is derived from an EMBL/GenBank/DDBJ whole genome shotgun (WGS) entry which is preliminary data.</text>
</comment>
<accession>A0A9P6L342</accession>
<feature type="repeat" description="WD" evidence="6">
    <location>
        <begin position="118"/>
        <end position="160"/>
    </location>
</feature>
<evidence type="ECO:0000256" key="6">
    <source>
        <dbReference type="PROSITE-ProRule" id="PRU00221"/>
    </source>
</evidence>
<dbReference type="GO" id="GO:0005730">
    <property type="term" value="C:nucleolus"/>
    <property type="evidence" value="ECO:0007669"/>
    <property type="project" value="UniProtKB-SubCell"/>
</dbReference>
<dbReference type="AlphaFoldDB" id="A0A9P6L342"/>
<dbReference type="SUPFAM" id="SSF50978">
    <property type="entry name" value="WD40 repeat-like"/>
    <property type="match status" value="1"/>
</dbReference>
<keyword evidence="5" id="KW-0539">Nucleus</keyword>
<dbReference type="InterPro" id="IPR015943">
    <property type="entry name" value="WD40/YVTN_repeat-like_dom_sf"/>
</dbReference>
<feature type="repeat" description="WD" evidence="6">
    <location>
        <begin position="252"/>
        <end position="293"/>
    </location>
</feature>
<comment type="subcellular location">
    <subcellularLocation>
        <location evidence="1">Nucleus</location>
        <location evidence="1">Nucleolus</location>
    </subcellularLocation>
</comment>
<dbReference type="InterPro" id="IPR020472">
    <property type="entry name" value="WD40_PAC1"/>
</dbReference>
<dbReference type="InterPro" id="IPR019775">
    <property type="entry name" value="WD40_repeat_CS"/>
</dbReference>
<name>A0A9P6L342_9AGAM</name>
<reference evidence="8" key="2">
    <citation type="submission" date="2020-11" db="EMBL/GenBank/DDBJ databases">
        <authorList>
            <consortium name="DOE Joint Genome Institute"/>
            <person name="Kuo A."/>
            <person name="Miyauchi S."/>
            <person name="Kiss E."/>
            <person name="Drula E."/>
            <person name="Kohler A."/>
            <person name="Sanchez-Garcia M."/>
            <person name="Andreopoulos B."/>
            <person name="Barry K.W."/>
            <person name="Bonito G."/>
            <person name="Buee M."/>
            <person name="Carver A."/>
            <person name="Chen C."/>
            <person name="Cichocki N."/>
            <person name="Clum A."/>
            <person name="Culley D."/>
            <person name="Crous P.W."/>
            <person name="Fauchery L."/>
            <person name="Girlanda M."/>
            <person name="Hayes R."/>
            <person name="Keri Z."/>
            <person name="Labutti K."/>
            <person name="Lipzen A."/>
            <person name="Lombard V."/>
            <person name="Magnuson J."/>
            <person name="Maillard F."/>
            <person name="Morin E."/>
            <person name="Murat C."/>
            <person name="Nolan M."/>
            <person name="Ohm R."/>
            <person name="Pangilinan J."/>
            <person name="Pereira M."/>
            <person name="Perotto S."/>
            <person name="Peter M."/>
            <person name="Riley R."/>
            <person name="Sitrit Y."/>
            <person name="Stielow B."/>
            <person name="Szollosi G."/>
            <person name="Zifcakova L."/>
            <person name="Stursova M."/>
            <person name="Spatafora J.W."/>
            <person name="Tedersoo L."/>
            <person name="Vaario L.-M."/>
            <person name="Yamada A."/>
            <person name="Yan M."/>
            <person name="Wang P."/>
            <person name="Xu J."/>
            <person name="Bruns T."/>
            <person name="Baldrian P."/>
            <person name="Vilgalys R."/>
            <person name="Henrissat B."/>
            <person name="Grigoriev I.V."/>
            <person name="Hibbett D."/>
            <person name="Nagy L.G."/>
            <person name="Martin F.M."/>
        </authorList>
    </citation>
    <scope>NUCLEOTIDE SEQUENCE</scope>
    <source>
        <strain evidence="8">UH-Tt-Lm1</strain>
    </source>
</reference>
<dbReference type="OrthoDB" id="431715at2759"/>
<keyword evidence="9" id="KW-1185">Reference proteome</keyword>
<dbReference type="PANTHER" id="PTHR19924">
    <property type="entry name" value="UTP15 U3 SMALL NUCLEOLAR RNA-ASSOCIATED PROTEIN 15 FAMILY MEMBER"/>
    <property type="match status" value="1"/>
</dbReference>
<feature type="domain" description="U3 small nucleolar RNA-associated protein 15 C-terminal" evidence="7">
    <location>
        <begin position="375"/>
        <end position="516"/>
    </location>
</feature>
<dbReference type="PRINTS" id="PR00320">
    <property type="entry name" value="GPROTEINBRPT"/>
</dbReference>
<dbReference type="CDD" id="cd00200">
    <property type="entry name" value="WD40"/>
    <property type="match status" value="1"/>
</dbReference>
<keyword evidence="4" id="KW-0677">Repeat</keyword>
<dbReference type="InterPro" id="IPR018983">
    <property type="entry name" value="U3_snoRNA-assocProt_15_C"/>
</dbReference>
<dbReference type="Pfam" id="PF09384">
    <property type="entry name" value="UTP15_C"/>
    <property type="match status" value="1"/>
</dbReference>
<dbReference type="InterPro" id="IPR036322">
    <property type="entry name" value="WD40_repeat_dom_sf"/>
</dbReference>